<dbReference type="Proteomes" id="UP000188268">
    <property type="component" value="Unassembled WGS sequence"/>
</dbReference>
<dbReference type="GO" id="GO:0044772">
    <property type="term" value="P:mitotic cell cycle phase transition"/>
    <property type="evidence" value="ECO:0007669"/>
    <property type="project" value="InterPro"/>
</dbReference>
<protein>
    <submittedName>
        <fullName evidence="8">Uncharacterized protein</fullName>
    </submittedName>
</protein>
<evidence type="ECO:0000256" key="4">
    <source>
        <dbReference type="ARBA" id="ARBA00023306"/>
    </source>
</evidence>
<gene>
    <name evidence="8" type="ORF">CCACVL1_12326</name>
</gene>
<dbReference type="GO" id="GO:0016538">
    <property type="term" value="F:cyclin-dependent protein serine/threonine kinase regulator activity"/>
    <property type="evidence" value="ECO:0007669"/>
    <property type="project" value="InterPro"/>
</dbReference>
<dbReference type="SUPFAM" id="SSF47954">
    <property type="entry name" value="Cyclin-like"/>
    <property type="match status" value="2"/>
</dbReference>
<dbReference type="OMA" id="YTTVISY"/>
<sequence>MNTEIADHGHPRGGGKAKNANEYKVLRDIGNLQITRPITRGFLRAKLLGNAQDAASNKNSVMATVGDGLPVNRKGNNVKKVADANKFFMKPDTAAIINKPKPKPDQNVNPARETSKAACSLVADGLKAESVILMSSKDDRSINPVSEGSSIEKCSRKNVKTLTSILTARSKASCGVVANELKDQIFNIDEADVDNELAVVEYVDDLYKFYKSTENNARVQDYFCSQQHITIGMRKILVDWLIQAHNSFQLMPETLYLTINILDRYLSRKAVSRDKLQLVGLGSLLIACKYEEIWPPQVADLISISDNAFIEEQVLAMEKAILEKLEWYLTVPTPYVFLVRYIKASVSLSSDLENMVFFLAELGIAHFDTVVLYSPSMLAAAAVYAARCTLNRTPFWTATLKHHTGYSEEQLMSCAKLLVAFHQNAAEGKLKGIYSKFVTPSRGGVALLTPAKALLASTSTLLV</sequence>
<keyword evidence="9" id="KW-1185">Reference proteome</keyword>
<dbReference type="GO" id="GO:0051301">
    <property type="term" value="P:cell division"/>
    <property type="evidence" value="ECO:0007669"/>
    <property type="project" value="UniProtKB-KW"/>
</dbReference>
<dbReference type="FunFam" id="1.10.472.10:FF:000032">
    <property type="entry name" value="G2/mitotic-specific cyclin-1"/>
    <property type="match status" value="1"/>
</dbReference>
<dbReference type="OrthoDB" id="5590282at2759"/>
<organism evidence="8 9">
    <name type="scientific">Corchorus capsularis</name>
    <name type="common">Jute</name>
    <dbReference type="NCBI Taxonomy" id="210143"/>
    <lineage>
        <taxon>Eukaryota</taxon>
        <taxon>Viridiplantae</taxon>
        <taxon>Streptophyta</taxon>
        <taxon>Embryophyta</taxon>
        <taxon>Tracheophyta</taxon>
        <taxon>Spermatophyta</taxon>
        <taxon>Magnoliopsida</taxon>
        <taxon>eudicotyledons</taxon>
        <taxon>Gunneridae</taxon>
        <taxon>Pentapetalae</taxon>
        <taxon>rosids</taxon>
        <taxon>malvids</taxon>
        <taxon>Malvales</taxon>
        <taxon>Malvaceae</taxon>
        <taxon>Grewioideae</taxon>
        <taxon>Apeibeae</taxon>
        <taxon>Corchorus</taxon>
    </lineage>
</organism>
<keyword evidence="4" id="KW-0131">Cell cycle</keyword>
<feature type="domain" description="Cyclin-like" evidence="6">
    <location>
        <begin position="239"/>
        <end position="323"/>
    </location>
</feature>
<feature type="domain" description="Cyclin-like" evidence="6">
    <location>
        <begin position="336"/>
        <end position="420"/>
    </location>
</feature>
<dbReference type="EMBL" id="AWWV01010111">
    <property type="protein sequence ID" value="OMO81651.1"/>
    <property type="molecule type" value="Genomic_DNA"/>
</dbReference>
<accession>A0A1R3IGM1</accession>
<evidence type="ECO:0000259" key="7">
    <source>
        <dbReference type="SMART" id="SM01332"/>
    </source>
</evidence>
<dbReference type="STRING" id="210143.A0A1R3IGM1"/>
<dbReference type="InterPro" id="IPR004367">
    <property type="entry name" value="Cyclin_C-dom"/>
</dbReference>
<dbReference type="InterPro" id="IPR046965">
    <property type="entry name" value="Cyclin_A/B-like"/>
</dbReference>
<dbReference type="Gramene" id="OMO81651">
    <property type="protein sequence ID" value="OMO81651"/>
    <property type="gene ID" value="CCACVL1_12326"/>
</dbReference>
<proteinExistence type="inferred from homology"/>
<dbReference type="InterPro" id="IPR048258">
    <property type="entry name" value="Cyclins_cyclin-box"/>
</dbReference>
<reference evidence="8 9" key="1">
    <citation type="submission" date="2013-09" db="EMBL/GenBank/DDBJ databases">
        <title>Corchorus capsularis genome sequencing.</title>
        <authorList>
            <person name="Alam M."/>
            <person name="Haque M.S."/>
            <person name="Islam M.S."/>
            <person name="Emdad E.M."/>
            <person name="Islam M.M."/>
            <person name="Ahmed B."/>
            <person name="Halim A."/>
            <person name="Hossen Q.M.M."/>
            <person name="Hossain M.Z."/>
            <person name="Ahmed R."/>
            <person name="Khan M.M."/>
            <person name="Islam R."/>
            <person name="Rashid M.M."/>
            <person name="Khan S.A."/>
            <person name="Rahman M.S."/>
            <person name="Alam M."/>
        </authorList>
    </citation>
    <scope>NUCLEOTIDE SEQUENCE [LARGE SCALE GENOMIC DNA]</scope>
    <source>
        <strain evidence="9">cv. CVL-1</strain>
        <tissue evidence="8">Whole seedling</tissue>
    </source>
</reference>
<dbReference type="Gene3D" id="1.10.472.10">
    <property type="entry name" value="Cyclin-like"/>
    <property type="match status" value="2"/>
</dbReference>
<keyword evidence="2" id="KW-0132">Cell division</keyword>
<evidence type="ECO:0000256" key="3">
    <source>
        <dbReference type="ARBA" id="ARBA00023127"/>
    </source>
</evidence>
<evidence type="ECO:0000256" key="2">
    <source>
        <dbReference type="ARBA" id="ARBA00022618"/>
    </source>
</evidence>
<dbReference type="Pfam" id="PF02984">
    <property type="entry name" value="Cyclin_C"/>
    <property type="match status" value="1"/>
</dbReference>
<evidence type="ECO:0000313" key="8">
    <source>
        <dbReference type="EMBL" id="OMO81651.1"/>
    </source>
</evidence>
<dbReference type="AlphaFoldDB" id="A0A1R3IGM1"/>
<evidence type="ECO:0000256" key="5">
    <source>
        <dbReference type="RuleBase" id="RU000383"/>
    </source>
</evidence>
<dbReference type="InterPro" id="IPR039361">
    <property type="entry name" value="Cyclin"/>
</dbReference>
<dbReference type="Pfam" id="PF00134">
    <property type="entry name" value="Cyclin_N"/>
    <property type="match status" value="1"/>
</dbReference>
<dbReference type="InterPro" id="IPR006671">
    <property type="entry name" value="Cyclin_N"/>
</dbReference>
<name>A0A1R3IGM1_COCAP</name>
<evidence type="ECO:0000256" key="1">
    <source>
        <dbReference type="ARBA" id="ARBA00006955"/>
    </source>
</evidence>
<dbReference type="SMART" id="SM01332">
    <property type="entry name" value="Cyclin_C"/>
    <property type="match status" value="1"/>
</dbReference>
<dbReference type="InterPro" id="IPR013763">
    <property type="entry name" value="Cyclin-like_dom"/>
</dbReference>
<evidence type="ECO:0000313" key="9">
    <source>
        <dbReference type="Proteomes" id="UP000188268"/>
    </source>
</evidence>
<feature type="domain" description="Cyclin C-terminal" evidence="7">
    <location>
        <begin position="332"/>
        <end position="451"/>
    </location>
</feature>
<dbReference type="SMART" id="SM00385">
    <property type="entry name" value="CYCLIN"/>
    <property type="match status" value="2"/>
</dbReference>
<dbReference type="InterPro" id="IPR036915">
    <property type="entry name" value="Cyclin-like_sf"/>
</dbReference>
<comment type="similarity">
    <text evidence="1">Belongs to the cyclin family. Cyclin AB subfamily.</text>
</comment>
<keyword evidence="3 5" id="KW-0195">Cyclin</keyword>
<dbReference type="GO" id="GO:0010332">
    <property type="term" value="P:response to gamma radiation"/>
    <property type="evidence" value="ECO:0007669"/>
    <property type="project" value="UniProtKB-ARBA"/>
</dbReference>
<dbReference type="PROSITE" id="PS00292">
    <property type="entry name" value="CYCLINS"/>
    <property type="match status" value="1"/>
</dbReference>
<evidence type="ECO:0000259" key="6">
    <source>
        <dbReference type="SMART" id="SM00385"/>
    </source>
</evidence>
<dbReference type="PANTHER" id="PTHR10177">
    <property type="entry name" value="CYCLINS"/>
    <property type="match status" value="1"/>
</dbReference>
<dbReference type="PIRSF" id="PIRSF001771">
    <property type="entry name" value="Cyclin_A_B_D_E"/>
    <property type="match status" value="1"/>
</dbReference>
<comment type="caution">
    <text evidence="8">The sequence shown here is derived from an EMBL/GenBank/DDBJ whole genome shotgun (WGS) entry which is preliminary data.</text>
</comment>